<evidence type="ECO:0000259" key="2">
    <source>
        <dbReference type="PROSITE" id="PS50022"/>
    </source>
</evidence>
<keyword evidence="4" id="KW-1185">Reference proteome</keyword>
<evidence type="ECO:0000256" key="1">
    <source>
        <dbReference type="SAM" id="SignalP"/>
    </source>
</evidence>
<feature type="non-terminal residue" evidence="3">
    <location>
        <position position="921"/>
    </location>
</feature>
<comment type="caution">
    <text evidence="3">The sequence shown here is derived from an EMBL/GenBank/DDBJ whole genome shotgun (WGS) entry which is preliminary data.</text>
</comment>
<dbReference type="PANTHER" id="PTHR35170:SF2">
    <property type="entry name" value="PROTEIN DD3-3"/>
    <property type="match status" value="1"/>
</dbReference>
<dbReference type="PROSITE" id="PS01286">
    <property type="entry name" value="FA58C_2"/>
    <property type="match status" value="1"/>
</dbReference>
<gene>
    <name evidence="3" type="ORF">PLOB_00045620</name>
</gene>
<dbReference type="PROSITE" id="PS01285">
    <property type="entry name" value="FA58C_1"/>
    <property type="match status" value="1"/>
</dbReference>
<reference evidence="3 4" key="1">
    <citation type="submission" date="2022-05" db="EMBL/GenBank/DDBJ databases">
        <authorList>
            <consortium name="Genoscope - CEA"/>
            <person name="William W."/>
        </authorList>
    </citation>
    <scope>NUCLEOTIDE SEQUENCE [LARGE SCALE GENOMIC DNA]</scope>
</reference>
<dbReference type="EMBL" id="CALNXK010000008">
    <property type="protein sequence ID" value="CAH3040960.1"/>
    <property type="molecule type" value="Genomic_DNA"/>
</dbReference>
<name>A0ABN8N6E0_9CNID</name>
<dbReference type="InterPro" id="IPR000421">
    <property type="entry name" value="FA58C"/>
</dbReference>
<sequence>MRSIFAWGCLVAVLFRPGLSDVYLHCPPGSNNRLNDANQDVNSHTRVRLFDSQNNDRAGYNVGSKLNNKGTLTEINHLPQEFFMSGCYDRASTEVEIMWTNQHGTGQAADHLVNSQVILQYMCQPFPDGEKPLFDINSQFKFDTLRNGQTSQVPPFTPSHQESSKAAKTYGIHEPYNFYQSYNRRERNKGLFTADQKLKEDRAIYTRQNNDGPRYGYEVPEERDYYPYWGPSPWRDIAIMVSDQKTYDLMKKHVTSPDYGYKYFCIMPTRLPGHDDCPKKNDGQLGEKCVAKYLTEKDCKSQGGKWTRFITNVIEKTAGVLSTCHQIGDMQLKKGVPYEPYKVSQGADELEQYVLIQKPPDVVYAPPTYVNHNGVTTEGKFSSYKWKVPCFPSNVTQRCVLRIRYNITTDDVPREFDAKDNSKVKGNPKTKAVDRHTDLQLALNTAQLGRTFQDRSHVLLLKPRTFLAEKYQHSTIKYIFGMGKRGNIVQTYPAMEYRFFPEILEVTTDDLVCFVWSGSNHNPSNYAGQGEAQTDRTNVCWVKEGCSSLQPRSCSSFPFEVVEHLDKFDSDSLNLYLNKGCFIGNNLDDELNNAPASCNPPCFRMKVPGEYCYMSTRNNNFSNRRHVGKIIAKAGKKIPAEEFGGESHPGFSCKDIQLHSKMKKKGNGVYWIRLRRKGGCLESLKMVKLTASSQIHSPYQAHNAVKNSYGWQSSIRNDKQWLQVDLGKKTDVKGIITQGRLNANYWVKAYTISYSDDGTNFEPYKNNKVFEGNKNHNGKHVNYFSPIISARFIRINPKTWYSYITMRIELLGCSPIDKTPFQVYCDMDAGGWTMVYKVVSGLDQNAYYGYKSEQTISEKEKSALNVTNEHQNLYKNRIVLNWKAFDASEARVGLYKKGKLLKELIFDAQGSDNKNWFSASK</sequence>
<keyword evidence="1" id="KW-0732">Signal</keyword>
<dbReference type="PANTHER" id="PTHR35170">
    <property type="entry name" value="PROTEIN DD3-3"/>
    <property type="match status" value="1"/>
</dbReference>
<organism evidence="3 4">
    <name type="scientific">Porites lobata</name>
    <dbReference type="NCBI Taxonomy" id="104759"/>
    <lineage>
        <taxon>Eukaryota</taxon>
        <taxon>Metazoa</taxon>
        <taxon>Cnidaria</taxon>
        <taxon>Anthozoa</taxon>
        <taxon>Hexacorallia</taxon>
        <taxon>Scleractinia</taxon>
        <taxon>Fungiina</taxon>
        <taxon>Poritidae</taxon>
        <taxon>Porites</taxon>
    </lineage>
</organism>
<feature type="chain" id="PRO_5047126118" description="F5/8 type C domain-containing protein" evidence="1">
    <location>
        <begin position="21"/>
        <end position="921"/>
    </location>
</feature>
<feature type="signal peptide" evidence="1">
    <location>
        <begin position="1"/>
        <end position="20"/>
    </location>
</feature>
<dbReference type="SUPFAM" id="SSF49785">
    <property type="entry name" value="Galactose-binding domain-like"/>
    <property type="match status" value="1"/>
</dbReference>
<dbReference type="InterPro" id="IPR053320">
    <property type="entry name" value="Protein_DD3-3_O-glyco"/>
</dbReference>
<evidence type="ECO:0000313" key="3">
    <source>
        <dbReference type="EMBL" id="CAH3040960.1"/>
    </source>
</evidence>
<protein>
    <recommendedName>
        <fullName evidence="2">F5/8 type C domain-containing protein</fullName>
    </recommendedName>
</protein>
<dbReference type="SMART" id="SM00231">
    <property type="entry name" value="FA58C"/>
    <property type="match status" value="1"/>
</dbReference>
<dbReference type="InterPro" id="IPR008979">
    <property type="entry name" value="Galactose-bd-like_sf"/>
</dbReference>
<proteinExistence type="predicted"/>
<dbReference type="Proteomes" id="UP001159405">
    <property type="component" value="Unassembled WGS sequence"/>
</dbReference>
<feature type="domain" description="F5/8 type C" evidence="2">
    <location>
        <begin position="669"/>
        <end position="813"/>
    </location>
</feature>
<dbReference type="CDD" id="cd00057">
    <property type="entry name" value="FA58C"/>
    <property type="match status" value="1"/>
</dbReference>
<dbReference type="Gene3D" id="2.60.120.260">
    <property type="entry name" value="Galactose-binding domain-like"/>
    <property type="match status" value="1"/>
</dbReference>
<accession>A0ABN8N6E0</accession>
<evidence type="ECO:0000313" key="4">
    <source>
        <dbReference type="Proteomes" id="UP001159405"/>
    </source>
</evidence>
<dbReference type="Pfam" id="PF00754">
    <property type="entry name" value="F5_F8_type_C"/>
    <property type="match status" value="1"/>
</dbReference>
<dbReference type="PROSITE" id="PS50022">
    <property type="entry name" value="FA58C_3"/>
    <property type="match status" value="1"/>
</dbReference>